<accession>A0ABP4EVG9</accession>
<keyword evidence="4" id="KW-1185">Reference proteome</keyword>
<feature type="region of interest" description="Disordered" evidence="1">
    <location>
        <begin position="1"/>
        <end position="24"/>
    </location>
</feature>
<sequence>MSLTERLREELEESFAGEPAHRPVDQRIAEGHRALRRRRLATAAVACGVMTVLGATWAIGSPGSERDAGRMIATEPPAPSGSAAPTASWEDDTPVRYLDGELQIRSGVVVHERIENPYDYQLPKDSVALDLTYEGQRQWLIAETDTKGYGYSSSVPSNGWASFRAWVDDQVAAAVGETGDSHGGWPQTMRLAGTGEVDPTAGTEVLQRTDDPRLGPDFAPPGAKTGAAVVQVRATGRSYFVVWRVIDGKLDVITTPPRDVVGATFDELLTYARSQYASGEGLR</sequence>
<evidence type="ECO:0008006" key="5">
    <source>
        <dbReference type="Google" id="ProtNLM"/>
    </source>
</evidence>
<evidence type="ECO:0000313" key="4">
    <source>
        <dbReference type="Proteomes" id="UP001499979"/>
    </source>
</evidence>
<comment type="caution">
    <text evidence="3">The sequence shown here is derived from an EMBL/GenBank/DDBJ whole genome shotgun (WGS) entry which is preliminary data.</text>
</comment>
<gene>
    <name evidence="3" type="ORF">GCM10009606_04470</name>
</gene>
<proteinExistence type="predicted"/>
<protein>
    <recommendedName>
        <fullName evidence="5">DUF2092 domain-containing protein</fullName>
    </recommendedName>
</protein>
<keyword evidence="2" id="KW-0812">Transmembrane</keyword>
<feature type="transmembrane region" description="Helical" evidence="2">
    <location>
        <begin position="40"/>
        <end position="60"/>
    </location>
</feature>
<evidence type="ECO:0000313" key="3">
    <source>
        <dbReference type="EMBL" id="GAA1127922.1"/>
    </source>
</evidence>
<keyword evidence="2" id="KW-0472">Membrane</keyword>
<evidence type="ECO:0000256" key="2">
    <source>
        <dbReference type="SAM" id="Phobius"/>
    </source>
</evidence>
<dbReference type="RefSeq" id="WP_343905251.1">
    <property type="nucleotide sequence ID" value="NZ_BAAAJE010000001.1"/>
</dbReference>
<reference evidence="4" key="1">
    <citation type="journal article" date="2019" name="Int. J. Syst. Evol. Microbiol.">
        <title>The Global Catalogue of Microorganisms (GCM) 10K type strain sequencing project: providing services to taxonomists for standard genome sequencing and annotation.</title>
        <authorList>
            <consortium name="The Broad Institute Genomics Platform"/>
            <consortium name="The Broad Institute Genome Sequencing Center for Infectious Disease"/>
            <person name="Wu L."/>
            <person name="Ma J."/>
        </authorList>
    </citation>
    <scope>NUCLEOTIDE SEQUENCE [LARGE SCALE GENOMIC DNA]</scope>
    <source>
        <strain evidence="4">JCM 11813</strain>
    </source>
</reference>
<dbReference type="Proteomes" id="UP001499979">
    <property type="component" value="Unassembled WGS sequence"/>
</dbReference>
<keyword evidence="2" id="KW-1133">Transmembrane helix</keyword>
<name>A0ABP4EVG9_9ACTN</name>
<organism evidence="3 4">
    <name type="scientific">Nocardioides aquiterrae</name>
    <dbReference type="NCBI Taxonomy" id="203799"/>
    <lineage>
        <taxon>Bacteria</taxon>
        <taxon>Bacillati</taxon>
        <taxon>Actinomycetota</taxon>
        <taxon>Actinomycetes</taxon>
        <taxon>Propionibacteriales</taxon>
        <taxon>Nocardioidaceae</taxon>
        <taxon>Nocardioides</taxon>
    </lineage>
</organism>
<feature type="region of interest" description="Disordered" evidence="1">
    <location>
        <begin position="64"/>
        <end position="91"/>
    </location>
</feature>
<evidence type="ECO:0000256" key="1">
    <source>
        <dbReference type="SAM" id="MobiDB-lite"/>
    </source>
</evidence>
<dbReference type="EMBL" id="BAAAJE010000001">
    <property type="protein sequence ID" value="GAA1127922.1"/>
    <property type="molecule type" value="Genomic_DNA"/>
</dbReference>